<dbReference type="InterPro" id="IPR053234">
    <property type="entry name" value="RPM1_Interactor"/>
</dbReference>
<reference evidence="2" key="1">
    <citation type="submission" date="2023-07" db="EMBL/GenBank/DDBJ databases">
        <title>A chromosome-level genome assembly of Lolium multiflorum.</title>
        <authorList>
            <person name="Chen Y."/>
            <person name="Copetti D."/>
            <person name="Kolliker R."/>
            <person name="Studer B."/>
        </authorList>
    </citation>
    <scope>NUCLEOTIDE SEQUENCE</scope>
    <source>
        <strain evidence="2">02402/16</strain>
        <tissue evidence="2">Leaf</tissue>
    </source>
</reference>
<feature type="region of interest" description="Disordered" evidence="1">
    <location>
        <begin position="277"/>
        <end position="305"/>
    </location>
</feature>
<dbReference type="AlphaFoldDB" id="A0AAD8SJ08"/>
<feature type="region of interest" description="Disordered" evidence="1">
    <location>
        <begin position="354"/>
        <end position="442"/>
    </location>
</feature>
<dbReference type="Proteomes" id="UP001231189">
    <property type="component" value="Unassembled WGS sequence"/>
</dbReference>
<comment type="caution">
    <text evidence="2">The sequence shown here is derived from an EMBL/GenBank/DDBJ whole genome shotgun (WGS) entry which is preliminary data.</text>
</comment>
<evidence type="ECO:0000256" key="1">
    <source>
        <dbReference type="SAM" id="MobiDB-lite"/>
    </source>
</evidence>
<dbReference type="EMBL" id="JAUUTY010000004">
    <property type="protein sequence ID" value="KAK1653077.1"/>
    <property type="molecule type" value="Genomic_DNA"/>
</dbReference>
<keyword evidence="3" id="KW-1185">Reference proteome</keyword>
<protein>
    <submittedName>
        <fullName evidence="2">Uncharacterized protein</fullName>
    </submittedName>
</protein>
<sequence length="620" mass="64280">MGAAVIEIVSDDEAEVPPAANPPADALGWASTLLLDDDLGGFGEGLVDDSKLIQDFLATLEGEKKSAAAAAAVDDDDDDCVILEGDPDKARVVVLVKEEKKPGDKDGPDEEELQVLGEKGEVACRDFPHPRHLCAKLPFRTGFHANHCTMCHCYVCDSPAPCPSWGKGTLPTDHCHATDKDGKWSKQRQLLKRKGLPPSKHENIKKMLLSSTRTPSSQQYTGHQVSVPQPFTPLGITVNPSAGIVPVASNVIQNQQMHPPVRAAQNVVRAVHLPKASAPAPKTTGKRSKKPVAASTAPNGYGLNRAVPNDVPWRPAPLGVIQTGQGAPGSHGMPGSNGLPGMNGAPVRNGLPGMNGAPGRNGLPGMNGAPGRNGLPGMNGAPGRNGLPGMKGAPGSNGLPGMNGAPGRNGQPGRNGLHGSYGAQGRDGAAGSNGAAGRPGQPGGTVTVIHGNPTQRSLAAPVQVHPRAHLRAALGTMQALQYSAWTAPGTQRAQDPSAIQKSWQAALANLASDLGVSDYNTNPPQVQQPVSTQPLQHSQLLSQAKASQGGEMQHSYTPATAQMRPSSNGLCQLNPKSEKSVVGMPKTQATQALCVMNSHSSLAPSETYLKSLVAKPAAKQ</sequence>
<dbReference type="InterPro" id="IPR008160">
    <property type="entry name" value="Collagen"/>
</dbReference>
<accession>A0AAD8SJ08</accession>
<dbReference type="PANTHER" id="PTHR33443">
    <property type="entry name" value="ZGC:112980"/>
    <property type="match status" value="1"/>
</dbReference>
<proteinExistence type="predicted"/>
<name>A0AAD8SJ08_LOLMU</name>
<dbReference type="PANTHER" id="PTHR33443:SF37">
    <property type="entry name" value="OS03G0140900 PROTEIN"/>
    <property type="match status" value="1"/>
</dbReference>
<evidence type="ECO:0000313" key="3">
    <source>
        <dbReference type="Proteomes" id="UP001231189"/>
    </source>
</evidence>
<gene>
    <name evidence="2" type="ORF">QYE76_070882</name>
</gene>
<organism evidence="2 3">
    <name type="scientific">Lolium multiflorum</name>
    <name type="common">Italian ryegrass</name>
    <name type="synonym">Lolium perenne subsp. multiflorum</name>
    <dbReference type="NCBI Taxonomy" id="4521"/>
    <lineage>
        <taxon>Eukaryota</taxon>
        <taxon>Viridiplantae</taxon>
        <taxon>Streptophyta</taxon>
        <taxon>Embryophyta</taxon>
        <taxon>Tracheophyta</taxon>
        <taxon>Spermatophyta</taxon>
        <taxon>Magnoliopsida</taxon>
        <taxon>Liliopsida</taxon>
        <taxon>Poales</taxon>
        <taxon>Poaceae</taxon>
        <taxon>BOP clade</taxon>
        <taxon>Pooideae</taxon>
        <taxon>Poodae</taxon>
        <taxon>Poeae</taxon>
        <taxon>Poeae Chloroplast Group 2 (Poeae type)</taxon>
        <taxon>Loliodinae</taxon>
        <taxon>Loliinae</taxon>
        <taxon>Lolium</taxon>
    </lineage>
</organism>
<dbReference type="Pfam" id="PF01391">
    <property type="entry name" value="Collagen"/>
    <property type="match status" value="1"/>
</dbReference>
<evidence type="ECO:0000313" key="2">
    <source>
        <dbReference type="EMBL" id="KAK1653077.1"/>
    </source>
</evidence>